<keyword evidence="7" id="KW-0727">SH2 domain</keyword>
<dbReference type="InterPro" id="IPR020635">
    <property type="entry name" value="Tyr_kinase_cat_dom"/>
</dbReference>
<dbReference type="InterPro" id="IPR000980">
    <property type="entry name" value="SH2"/>
</dbReference>
<name>A0A811KXY4_9BILA</name>
<dbReference type="InterPro" id="IPR000719">
    <property type="entry name" value="Prot_kinase_dom"/>
</dbReference>
<organism evidence="13 14">
    <name type="scientific">Bursaphelenchus okinawaensis</name>
    <dbReference type="NCBI Taxonomy" id="465554"/>
    <lineage>
        <taxon>Eukaryota</taxon>
        <taxon>Metazoa</taxon>
        <taxon>Ecdysozoa</taxon>
        <taxon>Nematoda</taxon>
        <taxon>Chromadorea</taxon>
        <taxon>Rhabditida</taxon>
        <taxon>Tylenchina</taxon>
        <taxon>Tylenchomorpha</taxon>
        <taxon>Aphelenchoidea</taxon>
        <taxon>Aphelenchoididae</taxon>
        <taxon>Bursaphelenchus</taxon>
    </lineage>
</organism>
<gene>
    <name evidence="13" type="ORF">BOKJ2_LOCUS8882</name>
</gene>
<dbReference type="Pfam" id="PF07714">
    <property type="entry name" value="PK_Tyr_Ser-Thr"/>
    <property type="match status" value="1"/>
</dbReference>
<dbReference type="EMBL" id="CAJFDH010000004">
    <property type="protein sequence ID" value="CAD5220314.1"/>
    <property type="molecule type" value="Genomic_DNA"/>
</dbReference>
<comment type="similarity">
    <text evidence="9">Belongs to the protein kinase superfamily. Tyr protein kinase family.</text>
</comment>
<dbReference type="SUPFAM" id="SSF55550">
    <property type="entry name" value="SH2 domain"/>
    <property type="match status" value="1"/>
</dbReference>
<sequence>MPKDLENRAISLDDDVTALPHSMSTSPNTATTSPTTLTPITDPWPKKGVDAVDPTVYHEDYYHGLLPREDVEEMLKENGDFLLRLSEPEHDRLLILSAMRIKEKGPKGIVHFAIAKTDCGFMLDENDPYPTIPEMIKDFMTKKKSISEKFTLILTTPKKRQPWEHKHSDVIPGKRIGEGQYGEVLEGRLIKNGKIITVAIKVTKFENVAKEQIKEIMMEARIMRALHHPHVVRFYGVGALQEPLLVIMELVDEGALDKILHKKTLDIATKTKYCLHASWGIAYLHAQKLLHRDIASRNCLIGGKKLKLSDFGMSRKARMFRLDRKKKIPLRWAAPEALKTGWYNKECDVYSWGVLCWEIFVDGMEPYGDIPPYEIGKKIKNGEQLVFPSVAPTFLVRLIIQKVWCSPEHRYMQQEISTQLEKYLQVTPPSLPNSDDGAGTPRSKPPKKKKH</sequence>
<comment type="catalytic activity">
    <reaction evidence="6 9">
        <text>L-tyrosyl-[protein] + ATP = O-phospho-L-tyrosyl-[protein] + ADP + H(+)</text>
        <dbReference type="Rhea" id="RHEA:10596"/>
        <dbReference type="Rhea" id="RHEA-COMP:10136"/>
        <dbReference type="Rhea" id="RHEA-COMP:20101"/>
        <dbReference type="ChEBI" id="CHEBI:15378"/>
        <dbReference type="ChEBI" id="CHEBI:30616"/>
        <dbReference type="ChEBI" id="CHEBI:46858"/>
        <dbReference type="ChEBI" id="CHEBI:61978"/>
        <dbReference type="ChEBI" id="CHEBI:456216"/>
        <dbReference type="EC" id="2.7.10.2"/>
    </reaction>
</comment>
<evidence type="ECO:0000256" key="3">
    <source>
        <dbReference type="ARBA" id="ARBA00022777"/>
    </source>
</evidence>
<evidence type="ECO:0000256" key="1">
    <source>
        <dbReference type="ARBA" id="ARBA00022679"/>
    </source>
</evidence>
<dbReference type="PRINTS" id="PR00109">
    <property type="entry name" value="TYRKINASE"/>
</dbReference>
<dbReference type="EC" id="2.7.10.2" evidence="9"/>
<dbReference type="Pfam" id="PF00017">
    <property type="entry name" value="SH2"/>
    <property type="match status" value="1"/>
</dbReference>
<evidence type="ECO:0000256" key="2">
    <source>
        <dbReference type="ARBA" id="ARBA00022741"/>
    </source>
</evidence>
<dbReference type="InterPro" id="IPR011009">
    <property type="entry name" value="Kinase-like_dom_sf"/>
</dbReference>
<evidence type="ECO:0000313" key="13">
    <source>
        <dbReference type="EMBL" id="CAD5220314.1"/>
    </source>
</evidence>
<protein>
    <recommendedName>
        <fullName evidence="9">Tyrosine-protein kinase</fullName>
        <ecNumber evidence="9">2.7.10.2</ecNumber>
    </recommendedName>
</protein>
<dbReference type="SUPFAM" id="SSF56112">
    <property type="entry name" value="Protein kinase-like (PK-like)"/>
    <property type="match status" value="1"/>
</dbReference>
<dbReference type="PANTHER" id="PTHR24418">
    <property type="entry name" value="TYROSINE-PROTEIN KINASE"/>
    <property type="match status" value="1"/>
</dbReference>
<feature type="region of interest" description="Disordered" evidence="10">
    <location>
        <begin position="11"/>
        <end position="42"/>
    </location>
</feature>
<feature type="domain" description="Protein kinase" evidence="12">
    <location>
        <begin position="170"/>
        <end position="424"/>
    </location>
</feature>
<comment type="caution">
    <text evidence="13">The sequence shown here is derived from an EMBL/GenBank/DDBJ whole genome shotgun (WGS) entry which is preliminary data.</text>
</comment>
<keyword evidence="1 9" id="KW-0808">Transferase</keyword>
<evidence type="ECO:0000256" key="5">
    <source>
        <dbReference type="ARBA" id="ARBA00023137"/>
    </source>
</evidence>
<feature type="binding site" evidence="8">
    <location>
        <position position="201"/>
    </location>
    <ligand>
        <name>ATP</name>
        <dbReference type="ChEBI" id="CHEBI:30616"/>
    </ligand>
</feature>
<dbReference type="InterPro" id="IPR001245">
    <property type="entry name" value="Ser-Thr/Tyr_kinase_cat_dom"/>
</dbReference>
<dbReference type="PROSITE" id="PS50001">
    <property type="entry name" value="SH2"/>
    <property type="match status" value="1"/>
</dbReference>
<dbReference type="InterPro" id="IPR035849">
    <property type="entry name" value="Fes/Fps/Fer_SH2"/>
</dbReference>
<dbReference type="AlphaFoldDB" id="A0A811KXY4"/>
<evidence type="ECO:0000256" key="7">
    <source>
        <dbReference type="PROSITE-ProRule" id="PRU00191"/>
    </source>
</evidence>
<evidence type="ECO:0000259" key="11">
    <source>
        <dbReference type="PROSITE" id="PS50001"/>
    </source>
</evidence>
<evidence type="ECO:0000256" key="9">
    <source>
        <dbReference type="RuleBase" id="RU362096"/>
    </source>
</evidence>
<dbReference type="Proteomes" id="UP000614601">
    <property type="component" value="Unassembled WGS sequence"/>
</dbReference>
<dbReference type="CDD" id="cd00192">
    <property type="entry name" value="PTKc"/>
    <property type="match status" value="1"/>
</dbReference>
<dbReference type="GO" id="GO:0005524">
    <property type="term" value="F:ATP binding"/>
    <property type="evidence" value="ECO:0007669"/>
    <property type="project" value="UniProtKB-UniRule"/>
</dbReference>
<dbReference type="InterPro" id="IPR017441">
    <property type="entry name" value="Protein_kinase_ATP_BS"/>
</dbReference>
<keyword evidence="3 9" id="KW-0418">Kinase</keyword>
<reference evidence="13" key="1">
    <citation type="submission" date="2020-09" db="EMBL/GenBank/DDBJ databases">
        <authorList>
            <person name="Kikuchi T."/>
        </authorList>
    </citation>
    <scope>NUCLEOTIDE SEQUENCE</scope>
    <source>
        <strain evidence="13">SH1</strain>
    </source>
</reference>
<keyword evidence="5 9" id="KW-0829">Tyrosine-protein kinase</keyword>
<dbReference type="PROSITE" id="PS50011">
    <property type="entry name" value="PROTEIN_KINASE_DOM"/>
    <property type="match status" value="1"/>
</dbReference>
<dbReference type="SMART" id="SM00252">
    <property type="entry name" value="SH2"/>
    <property type="match status" value="1"/>
</dbReference>
<keyword evidence="4 8" id="KW-0067">ATP-binding</keyword>
<dbReference type="FunFam" id="3.30.200.20:FF:000518">
    <property type="entry name" value="Tyrosine-protein kinase"/>
    <property type="match status" value="1"/>
</dbReference>
<feature type="domain" description="SH2" evidence="11">
    <location>
        <begin position="61"/>
        <end position="158"/>
    </location>
</feature>
<evidence type="ECO:0000313" key="14">
    <source>
        <dbReference type="Proteomes" id="UP000614601"/>
    </source>
</evidence>
<accession>A0A811KXY4</accession>
<dbReference type="PROSITE" id="PS00107">
    <property type="entry name" value="PROTEIN_KINASE_ATP"/>
    <property type="match status" value="1"/>
</dbReference>
<dbReference type="Proteomes" id="UP000783686">
    <property type="component" value="Unassembled WGS sequence"/>
</dbReference>
<evidence type="ECO:0000259" key="12">
    <source>
        <dbReference type="PROSITE" id="PS50011"/>
    </source>
</evidence>
<dbReference type="Gene3D" id="1.10.510.10">
    <property type="entry name" value="Transferase(Phosphotransferase) domain 1"/>
    <property type="match status" value="1"/>
</dbReference>
<feature type="region of interest" description="Disordered" evidence="10">
    <location>
        <begin position="426"/>
        <end position="451"/>
    </location>
</feature>
<proteinExistence type="inferred from homology"/>
<evidence type="ECO:0000256" key="6">
    <source>
        <dbReference type="ARBA" id="ARBA00051245"/>
    </source>
</evidence>
<dbReference type="InterPro" id="IPR008266">
    <property type="entry name" value="Tyr_kinase_AS"/>
</dbReference>
<dbReference type="SMART" id="SM00219">
    <property type="entry name" value="TyrKc"/>
    <property type="match status" value="1"/>
</dbReference>
<feature type="compositionally biased region" description="Low complexity" evidence="10">
    <location>
        <begin position="22"/>
        <end position="42"/>
    </location>
</feature>
<dbReference type="Gene3D" id="3.30.505.10">
    <property type="entry name" value="SH2 domain"/>
    <property type="match status" value="1"/>
</dbReference>
<keyword evidence="2 8" id="KW-0547">Nucleotide-binding</keyword>
<dbReference type="CDD" id="cd10361">
    <property type="entry name" value="SH2_Fps_family"/>
    <property type="match status" value="1"/>
</dbReference>
<keyword evidence="14" id="KW-1185">Reference proteome</keyword>
<dbReference type="OrthoDB" id="3256376at2759"/>
<dbReference type="GO" id="GO:0004715">
    <property type="term" value="F:non-membrane spanning protein tyrosine kinase activity"/>
    <property type="evidence" value="ECO:0007669"/>
    <property type="project" value="UniProtKB-EC"/>
</dbReference>
<dbReference type="InterPro" id="IPR036860">
    <property type="entry name" value="SH2_dom_sf"/>
</dbReference>
<evidence type="ECO:0000256" key="10">
    <source>
        <dbReference type="SAM" id="MobiDB-lite"/>
    </source>
</evidence>
<dbReference type="PROSITE" id="PS00109">
    <property type="entry name" value="PROTEIN_KINASE_TYR"/>
    <property type="match status" value="1"/>
</dbReference>
<evidence type="ECO:0000256" key="8">
    <source>
        <dbReference type="PROSITE-ProRule" id="PRU10141"/>
    </source>
</evidence>
<dbReference type="EMBL" id="CAJFCW020000004">
    <property type="protein sequence ID" value="CAG9113508.1"/>
    <property type="molecule type" value="Genomic_DNA"/>
</dbReference>
<dbReference type="InterPro" id="IPR050198">
    <property type="entry name" value="Non-receptor_tyrosine_kinases"/>
</dbReference>
<evidence type="ECO:0000256" key="4">
    <source>
        <dbReference type="ARBA" id="ARBA00022840"/>
    </source>
</evidence>